<keyword evidence="2" id="KW-1185">Reference proteome</keyword>
<sequence>MPRLPSSFPLLTTRRPQTTCVQILP</sequence>
<dbReference type="EMBL" id="VSRR010085240">
    <property type="protein sequence ID" value="MPC90686.1"/>
    <property type="molecule type" value="Genomic_DNA"/>
</dbReference>
<proteinExistence type="predicted"/>
<name>A0A5B7J9K1_PORTR</name>
<gene>
    <name evidence="1" type="ORF">E2C01_085683</name>
</gene>
<dbReference type="AlphaFoldDB" id="A0A5B7J9K1"/>
<organism evidence="1 2">
    <name type="scientific">Portunus trituberculatus</name>
    <name type="common">Swimming crab</name>
    <name type="synonym">Neptunus trituberculatus</name>
    <dbReference type="NCBI Taxonomy" id="210409"/>
    <lineage>
        <taxon>Eukaryota</taxon>
        <taxon>Metazoa</taxon>
        <taxon>Ecdysozoa</taxon>
        <taxon>Arthropoda</taxon>
        <taxon>Crustacea</taxon>
        <taxon>Multicrustacea</taxon>
        <taxon>Malacostraca</taxon>
        <taxon>Eumalacostraca</taxon>
        <taxon>Eucarida</taxon>
        <taxon>Decapoda</taxon>
        <taxon>Pleocyemata</taxon>
        <taxon>Brachyura</taxon>
        <taxon>Eubrachyura</taxon>
        <taxon>Portunoidea</taxon>
        <taxon>Portunidae</taxon>
        <taxon>Portuninae</taxon>
        <taxon>Portunus</taxon>
    </lineage>
</organism>
<comment type="caution">
    <text evidence="1">The sequence shown here is derived from an EMBL/GenBank/DDBJ whole genome shotgun (WGS) entry which is preliminary data.</text>
</comment>
<reference evidence="1 2" key="1">
    <citation type="submission" date="2019-05" db="EMBL/GenBank/DDBJ databases">
        <title>Another draft genome of Portunus trituberculatus and its Hox gene families provides insights of decapod evolution.</title>
        <authorList>
            <person name="Jeong J.-H."/>
            <person name="Song I."/>
            <person name="Kim S."/>
            <person name="Choi T."/>
            <person name="Kim D."/>
            <person name="Ryu S."/>
            <person name="Kim W."/>
        </authorList>
    </citation>
    <scope>NUCLEOTIDE SEQUENCE [LARGE SCALE GENOMIC DNA]</scope>
    <source>
        <tissue evidence="1">Muscle</tissue>
    </source>
</reference>
<protein>
    <submittedName>
        <fullName evidence="1">Uncharacterized protein</fullName>
    </submittedName>
</protein>
<evidence type="ECO:0000313" key="2">
    <source>
        <dbReference type="Proteomes" id="UP000324222"/>
    </source>
</evidence>
<dbReference type="Proteomes" id="UP000324222">
    <property type="component" value="Unassembled WGS sequence"/>
</dbReference>
<accession>A0A5B7J9K1</accession>
<evidence type="ECO:0000313" key="1">
    <source>
        <dbReference type="EMBL" id="MPC90686.1"/>
    </source>
</evidence>